<dbReference type="InterPro" id="IPR045436">
    <property type="entry name" value="DUF6507"/>
</dbReference>
<comment type="caution">
    <text evidence="2">The sequence shown here is derived from an EMBL/GenBank/DDBJ whole genome shotgun (WGS) entry which is preliminary data.</text>
</comment>
<proteinExistence type="predicted"/>
<dbReference type="EMBL" id="JABBXF010000121">
    <property type="protein sequence ID" value="NVK82327.1"/>
    <property type="molecule type" value="Genomic_DNA"/>
</dbReference>
<accession>A0A7Y7BB19</accession>
<dbReference type="Proteomes" id="UP000587462">
    <property type="component" value="Unassembled WGS sequence"/>
</dbReference>
<feature type="region of interest" description="Disordered" evidence="1">
    <location>
        <begin position="32"/>
        <end position="55"/>
    </location>
</feature>
<dbReference type="AlphaFoldDB" id="A0A7Y7BB19"/>
<gene>
    <name evidence="2" type="ORF">HG542_32470</name>
</gene>
<dbReference type="RefSeq" id="WP_171087894.1">
    <property type="nucleotide sequence ID" value="NZ_BNBU01000002.1"/>
</dbReference>
<protein>
    <submittedName>
        <fullName evidence="2">Uncharacterized protein</fullName>
    </submittedName>
</protein>
<reference evidence="2 3" key="1">
    <citation type="submission" date="2020-04" db="EMBL/GenBank/DDBJ databases">
        <title>Draft Genome Sequence of Streptomyces morookaense DSM 40503, an 8-azaguanine-producing strain.</title>
        <authorList>
            <person name="Qi J."/>
            <person name="Gao J.-M."/>
        </authorList>
    </citation>
    <scope>NUCLEOTIDE SEQUENCE [LARGE SCALE GENOMIC DNA]</scope>
    <source>
        <strain evidence="2 3">DSM 40503</strain>
    </source>
</reference>
<evidence type="ECO:0000313" key="3">
    <source>
        <dbReference type="Proteomes" id="UP000587462"/>
    </source>
</evidence>
<evidence type="ECO:0000256" key="1">
    <source>
        <dbReference type="SAM" id="MobiDB-lite"/>
    </source>
</evidence>
<dbReference type="Pfam" id="PF20117">
    <property type="entry name" value="DUF6507"/>
    <property type="match status" value="1"/>
</dbReference>
<name>A0A7Y7BB19_STRMO</name>
<keyword evidence="3" id="KW-1185">Reference proteome</keyword>
<organism evidence="2 3">
    <name type="scientific">Streptomyces morookaense</name>
    <name type="common">Streptoverticillium morookaense</name>
    <dbReference type="NCBI Taxonomy" id="1970"/>
    <lineage>
        <taxon>Bacteria</taxon>
        <taxon>Bacillati</taxon>
        <taxon>Actinomycetota</taxon>
        <taxon>Actinomycetes</taxon>
        <taxon>Kitasatosporales</taxon>
        <taxon>Streptomycetaceae</taxon>
        <taxon>Streptomyces</taxon>
    </lineage>
</organism>
<sequence length="137" mass="13662">MSGWDINVSGVSSVLKTTGETAGKLKDELDSYQGNMKGAAGHAGTLAPGGEAPKGGGGLVGAALAEFAQHTQNDLKFIAARTSKSLNGAKDATVAYANGDQEMAERLMHEAEKAVTPQEIAAMAGKGGAGSGGTKDA</sequence>
<evidence type="ECO:0000313" key="2">
    <source>
        <dbReference type="EMBL" id="NVK82327.1"/>
    </source>
</evidence>